<dbReference type="STRING" id="1423802.FC56_GL000780"/>
<dbReference type="PANTHER" id="PTHR33308:SF10">
    <property type="entry name" value="EXO-GLUCOSAMINIDASE LYTG"/>
    <property type="match status" value="1"/>
</dbReference>
<dbReference type="Gene3D" id="4.10.80.30">
    <property type="entry name" value="DNA polymerase, domain 6"/>
    <property type="match status" value="1"/>
</dbReference>
<keyword evidence="3" id="KW-1133">Transmembrane helix</keyword>
<dbReference type="AlphaFoldDB" id="A0A0R2CZF9"/>
<name>A0A0R2CZF9_9LACO</name>
<dbReference type="PATRIC" id="fig|1423802.4.peg.791"/>
<evidence type="ECO:0000256" key="3">
    <source>
        <dbReference type="SAM" id="Phobius"/>
    </source>
</evidence>
<dbReference type="InterPro" id="IPR002901">
    <property type="entry name" value="MGlyc_endo_b_GlcNAc-like_dom"/>
</dbReference>
<comment type="similarity">
    <text evidence="1">Belongs to the glycosyl hydrolase 73 family.</text>
</comment>
<sequence>MTKKRTRRRTKRKRGSVVPVLIVFIMGILCLASVRLFTTSFEQPKATTVEDPTKLAHTKFIKQIAPTAQEMQTTYHVLPSITIAQAILESDWGTSGLASRYYNLFGVKANDNNSVTLSTQEFVGGSYQTVKAQFQVYSSWRESIIDHDRLLAEGTKWNANQYADVIAATNYIDGAKALQQDGYATDPAYTQKLISIIQKYHLYQYD</sequence>
<dbReference type="InterPro" id="IPR051056">
    <property type="entry name" value="Glycosyl_Hydrolase_73"/>
</dbReference>
<dbReference type="EMBL" id="AYZR01000009">
    <property type="protein sequence ID" value="KRM93116.1"/>
    <property type="molecule type" value="Genomic_DNA"/>
</dbReference>
<accession>A0A0R2CZF9</accession>
<dbReference type="GO" id="GO:0004040">
    <property type="term" value="F:amidase activity"/>
    <property type="evidence" value="ECO:0007669"/>
    <property type="project" value="InterPro"/>
</dbReference>
<evidence type="ECO:0000259" key="4">
    <source>
        <dbReference type="SMART" id="SM00047"/>
    </source>
</evidence>
<keyword evidence="2" id="KW-0378">Hydrolase</keyword>
<feature type="domain" description="Mannosyl-glycoprotein endo-beta-N-acetylglucosamidase-like" evidence="4">
    <location>
        <begin position="51"/>
        <end position="206"/>
    </location>
</feature>
<evidence type="ECO:0000256" key="1">
    <source>
        <dbReference type="ARBA" id="ARBA00010266"/>
    </source>
</evidence>
<gene>
    <name evidence="5" type="ORF">FC56_GL000780</name>
</gene>
<dbReference type="Proteomes" id="UP000051256">
    <property type="component" value="Unassembled WGS sequence"/>
</dbReference>
<feature type="transmembrane region" description="Helical" evidence="3">
    <location>
        <begin position="20"/>
        <end position="38"/>
    </location>
</feature>
<dbReference type="PRINTS" id="PR01002">
    <property type="entry name" value="FLGFLGJ"/>
</dbReference>
<keyword evidence="3" id="KW-0812">Transmembrane</keyword>
<dbReference type="Pfam" id="PF01832">
    <property type="entry name" value="Glucosaminidase"/>
    <property type="match status" value="1"/>
</dbReference>
<keyword evidence="6" id="KW-1185">Reference proteome</keyword>
<dbReference type="PANTHER" id="PTHR33308">
    <property type="entry name" value="PEPTIDOGLYCAN HYDROLASE FLGJ"/>
    <property type="match status" value="1"/>
</dbReference>
<evidence type="ECO:0000256" key="2">
    <source>
        <dbReference type="ARBA" id="ARBA00022801"/>
    </source>
</evidence>
<dbReference type="Gene3D" id="1.10.530.10">
    <property type="match status" value="1"/>
</dbReference>
<protein>
    <submittedName>
        <fullName evidence="5">Mannosyl-glycoprotein endo-beta-N-acetylglucosamidase</fullName>
    </submittedName>
</protein>
<evidence type="ECO:0000313" key="5">
    <source>
        <dbReference type="EMBL" id="KRM93116.1"/>
    </source>
</evidence>
<proteinExistence type="inferred from homology"/>
<dbReference type="SMART" id="SM00047">
    <property type="entry name" value="LYZ2"/>
    <property type="match status" value="1"/>
</dbReference>
<keyword evidence="3" id="KW-0472">Membrane</keyword>
<reference evidence="5 6" key="1">
    <citation type="journal article" date="2015" name="Genome Announc.">
        <title>Expanding the biotechnology potential of lactobacilli through comparative genomics of 213 strains and associated genera.</title>
        <authorList>
            <person name="Sun Z."/>
            <person name="Harris H.M."/>
            <person name="McCann A."/>
            <person name="Guo C."/>
            <person name="Argimon S."/>
            <person name="Zhang W."/>
            <person name="Yang X."/>
            <person name="Jeffery I.B."/>
            <person name="Cooney J.C."/>
            <person name="Kagawa T.F."/>
            <person name="Liu W."/>
            <person name="Song Y."/>
            <person name="Salvetti E."/>
            <person name="Wrobel A."/>
            <person name="Rasinkangas P."/>
            <person name="Parkhill J."/>
            <person name="Rea M.C."/>
            <person name="O'Sullivan O."/>
            <person name="Ritari J."/>
            <person name="Douillard F.P."/>
            <person name="Paul Ross R."/>
            <person name="Yang R."/>
            <person name="Briner A.E."/>
            <person name="Felis G.E."/>
            <person name="de Vos W.M."/>
            <person name="Barrangou R."/>
            <person name="Klaenhammer T.R."/>
            <person name="Caufield P.W."/>
            <person name="Cui Y."/>
            <person name="Zhang H."/>
            <person name="O'Toole P.W."/>
        </authorList>
    </citation>
    <scope>NUCLEOTIDE SEQUENCE [LARGE SCALE GENOMIC DNA]</scope>
    <source>
        <strain evidence="5 6">DSM 24302</strain>
    </source>
</reference>
<evidence type="ECO:0000313" key="6">
    <source>
        <dbReference type="Proteomes" id="UP000051256"/>
    </source>
</evidence>
<comment type="caution">
    <text evidence="5">The sequence shown here is derived from an EMBL/GenBank/DDBJ whole genome shotgun (WGS) entry which is preliminary data.</text>
</comment>
<organism evidence="5 6">
    <name type="scientific">Lentilactobacillus senioris DSM 24302 = JCM 17472</name>
    <dbReference type="NCBI Taxonomy" id="1423802"/>
    <lineage>
        <taxon>Bacteria</taxon>
        <taxon>Bacillati</taxon>
        <taxon>Bacillota</taxon>
        <taxon>Bacilli</taxon>
        <taxon>Lactobacillales</taxon>
        <taxon>Lactobacillaceae</taxon>
        <taxon>Lentilactobacillus</taxon>
    </lineage>
</organism>
<dbReference type="RefSeq" id="WP_054671466.1">
    <property type="nucleotide sequence ID" value="NZ_AYZR01000009.1"/>
</dbReference>